<keyword evidence="3 8" id="KW-0812">Transmembrane</keyword>
<keyword evidence="4 9" id="KW-0732">Signal</keyword>
<keyword evidence="5 8" id="KW-1133">Transmembrane helix</keyword>
<sequence length="679" mass="74009">MASSILWVLLLLTLIENAYALWPFPPKRFTKSALLDAGSLGLSEDRVIAFGDFNGDQFTDVATLSSDGHTLTIHLWDHESFVFKEKTSLTRPEVVQNVVPGDFTFDGTLDLLVMGTGGFPGESSLAMSLYIGIPGGIFNPNAETVPSSNGAQPIPLDANGDLKIDLLGITLNTGILSIWRNAYNESDEATRTFLVQDAPFKGQHCTISNPHSNAVVDFDGDCLADVFLMCDDESTGNKYFQIWRNDKSGDFTFVQLGRFPSGVQSVSFADMDRDGTLDIVFTACSSVSSSTGIGSGCSVNIAYNQQLPLCTSTATSGLKGSNKLCRQPEDLCTADPNFKFDLTDSPNNDAFVSIPISNLFPSTSGGESDLLVLDTTANPAIPLPVKLGDANLDGFPDMLLITSSSPHGGFLGIGETTDRTPYLIYSVPCAKGVIGCDAKGNGRRGWHVVKKDVDVMNAIKDARSVSFFDVDEDGTLDIMVQRTGEQGQGNIFFIQNNFFYDAFFLKAIVLNGACNNGWCVRPNSTKYHPFGVSYSGASYKYTVLDTAGSRSAAQVSQLPQTAYQALLTPYAYFGLGRTNNYIENLFVGSTKKQSAEHFINMEGVIPNSKVVIYPPAEDETAWRRELYLRPGAWIPWVTLTIIVTAILLAVIVFVLHLNEKREDELERRRASHHINFDAL</sequence>
<dbReference type="EMBL" id="KQ085931">
    <property type="protein sequence ID" value="KLO15303.1"/>
    <property type="molecule type" value="Genomic_DNA"/>
</dbReference>
<gene>
    <name evidence="11" type="ORF">SCHPADRAFT_914476</name>
</gene>
<keyword evidence="7" id="KW-0325">Glycoprotein</keyword>
<evidence type="ECO:0000256" key="8">
    <source>
        <dbReference type="SAM" id="Phobius"/>
    </source>
</evidence>
<dbReference type="InterPro" id="IPR013517">
    <property type="entry name" value="FG-GAP"/>
</dbReference>
<accession>A0A0H2S0K1</accession>
<dbReference type="AlphaFoldDB" id="A0A0H2S0K1"/>
<dbReference type="Pfam" id="PF23122">
    <property type="entry name" value="C2_ITFG1"/>
    <property type="match status" value="1"/>
</dbReference>
<dbReference type="InterPro" id="IPR028994">
    <property type="entry name" value="Integrin_alpha_N"/>
</dbReference>
<keyword evidence="12" id="KW-1185">Reference proteome</keyword>
<evidence type="ECO:0000256" key="9">
    <source>
        <dbReference type="SAM" id="SignalP"/>
    </source>
</evidence>
<evidence type="ECO:0000256" key="5">
    <source>
        <dbReference type="ARBA" id="ARBA00022989"/>
    </source>
</evidence>
<feature type="chain" id="PRO_5005202120" description="T-cell immunomodulatory protein TIP C2 domain-containing protein" evidence="9">
    <location>
        <begin position="21"/>
        <end position="679"/>
    </location>
</feature>
<reference evidence="11 12" key="1">
    <citation type="submission" date="2015-04" db="EMBL/GenBank/DDBJ databases">
        <title>Complete genome sequence of Schizopora paradoxa KUC8140, a cosmopolitan wood degrader in East Asia.</title>
        <authorList>
            <consortium name="DOE Joint Genome Institute"/>
            <person name="Min B."/>
            <person name="Park H."/>
            <person name="Jang Y."/>
            <person name="Kim J.-J."/>
            <person name="Kim K.H."/>
            <person name="Pangilinan J."/>
            <person name="Lipzen A."/>
            <person name="Riley R."/>
            <person name="Grigoriev I.V."/>
            <person name="Spatafora J.W."/>
            <person name="Choi I.-G."/>
        </authorList>
    </citation>
    <scope>NUCLEOTIDE SEQUENCE [LARGE SCALE GENOMIC DNA]</scope>
    <source>
        <strain evidence="11 12">KUC8140</strain>
    </source>
</reference>
<evidence type="ECO:0000256" key="4">
    <source>
        <dbReference type="ARBA" id="ARBA00022729"/>
    </source>
</evidence>
<evidence type="ECO:0000256" key="6">
    <source>
        <dbReference type="ARBA" id="ARBA00023136"/>
    </source>
</evidence>
<dbReference type="GO" id="GO:0005886">
    <property type="term" value="C:plasma membrane"/>
    <property type="evidence" value="ECO:0007669"/>
    <property type="project" value="TreeGrafter"/>
</dbReference>
<name>A0A0H2S0K1_9AGAM</name>
<evidence type="ECO:0000313" key="12">
    <source>
        <dbReference type="Proteomes" id="UP000053477"/>
    </source>
</evidence>
<evidence type="ECO:0000256" key="2">
    <source>
        <dbReference type="ARBA" id="ARBA00006496"/>
    </source>
</evidence>
<evidence type="ECO:0000313" key="11">
    <source>
        <dbReference type="EMBL" id="KLO15303.1"/>
    </source>
</evidence>
<protein>
    <recommendedName>
        <fullName evidence="10">T-cell immunomodulatory protein TIP C2 domain-containing protein</fullName>
    </recommendedName>
</protein>
<dbReference type="InterPro" id="IPR024881">
    <property type="entry name" value="Tip"/>
</dbReference>
<comment type="subcellular location">
    <subcellularLocation>
        <location evidence="1">Membrane</location>
        <topology evidence="1">Single-pass type I membrane protein</topology>
    </subcellularLocation>
</comment>
<feature type="domain" description="T-cell immunomodulatory protein TIP C2" evidence="10">
    <location>
        <begin position="529"/>
        <end position="627"/>
    </location>
</feature>
<evidence type="ECO:0000256" key="3">
    <source>
        <dbReference type="ARBA" id="ARBA00022692"/>
    </source>
</evidence>
<feature type="transmembrane region" description="Helical" evidence="8">
    <location>
        <begin position="633"/>
        <end position="657"/>
    </location>
</feature>
<dbReference type="Proteomes" id="UP000053477">
    <property type="component" value="Unassembled WGS sequence"/>
</dbReference>
<organism evidence="11 12">
    <name type="scientific">Schizopora paradoxa</name>
    <dbReference type="NCBI Taxonomy" id="27342"/>
    <lineage>
        <taxon>Eukaryota</taxon>
        <taxon>Fungi</taxon>
        <taxon>Dikarya</taxon>
        <taxon>Basidiomycota</taxon>
        <taxon>Agaricomycotina</taxon>
        <taxon>Agaricomycetes</taxon>
        <taxon>Hymenochaetales</taxon>
        <taxon>Schizoporaceae</taxon>
        <taxon>Schizopora</taxon>
    </lineage>
</organism>
<keyword evidence="6 8" id="KW-0472">Membrane</keyword>
<comment type="similarity">
    <text evidence="2">Belongs to the TIP family.</text>
</comment>
<evidence type="ECO:0000256" key="7">
    <source>
        <dbReference type="ARBA" id="ARBA00023180"/>
    </source>
</evidence>
<dbReference type="OrthoDB" id="10022113at2759"/>
<dbReference type="Pfam" id="PF13517">
    <property type="entry name" value="FG-GAP_3"/>
    <property type="match status" value="2"/>
</dbReference>
<feature type="signal peptide" evidence="9">
    <location>
        <begin position="1"/>
        <end position="20"/>
    </location>
</feature>
<dbReference type="InterPro" id="IPR057089">
    <property type="entry name" value="C2_TIP"/>
</dbReference>
<proteinExistence type="inferred from homology"/>
<dbReference type="PANTHER" id="PTHR13412">
    <property type="entry name" value="T-CELL IMMUNOMODULATORY PROTEIN HOMOLOG"/>
    <property type="match status" value="1"/>
</dbReference>
<dbReference type="SUPFAM" id="SSF69318">
    <property type="entry name" value="Integrin alpha N-terminal domain"/>
    <property type="match status" value="1"/>
</dbReference>
<dbReference type="PANTHER" id="PTHR13412:SF0">
    <property type="entry name" value="T-CELL IMMUNOMODULATORY PROTEIN"/>
    <property type="match status" value="1"/>
</dbReference>
<evidence type="ECO:0000256" key="1">
    <source>
        <dbReference type="ARBA" id="ARBA00004479"/>
    </source>
</evidence>
<evidence type="ECO:0000259" key="10">
    <source>
        <dbReference type="Pfam" id="PF23122"/>
    </source>
</evidence>
<dbReference type="InParanoid" id="A0A0H2S0K1"/>